<accession>A0A0C5VL54</accession>
<dbReference type="PATRIC" id="fig|1445510.3.peg.2971"/>
<dbReference type="HOGENOM" id="CLU_062390_0_0_6"/>
<evidence type="ECO:0000313" key="1">
    <source>
        <dbReference type="EMBL" id="AJQ95041.1"/>
    </source>
</evidence>
<keyword evidence="2" id="KW-1185">Reference proteome</keyword>
<gene>
    <name evidence="1" type="ORF">YC6258_03003</name>
</gene>
<dbReference type="Pfam" id="PF05990">
    <property type="entry name" value="DUF900"/>
    <property type="match status" value="1"/>
</dbReference>
<dbReference type="SUPFAM" id="SSF53474">
    <property type="entry name" value="alpha/beta-Hydrolases"/>
    <property type="match status" value="1"/>
</dbReference>
<protein>
    <recommendedName>
        <fullName evidence="3">Alpha/beta hydrolase</fullName>
    </recommendedName>
</protein>
<sequence>MIEYTLYYATNRGHIGQDRWRPEGYGCGFSRDGHDNLRFGKVIVPVDEQELQRHLYKKMSTNPTRIGDGENLNRYLCKQAESARIYAIEDLTTISDKNIPEHKNASAEMFREVKQVMEQSHDVLIFIHGFNVSWASAVGMALATEMMLNRVPAKTAHPILMPQQKVRVVLFSWPSDGKVIPWRSYGNDRQEAQLSGEAVGRAMLKLRDFLIRLRLDAKKKEERLCYQSLHLLCHSMGNYVLQNTLGKMTGYITKGNLPRIFENVFMCAPDVDEDVLESGKPLSRLPEICHKVFVYCNRRDKALTISDITKANPDRLGHNGPAHPQNLHHKVNVIDCSDAVGRFKKQDFVEHNYFLWATAIEDIAQTLHDVSDDAEIRQRKRKADSLNIWQLL</sequence>
<organism evidence="1 2">
    <name type="scientific">Gynuella sunshinyii YC6258</name>
    <dbReference type="NCBI Taxonomy" id="1445510"/>
    <lineage>
        <taxon>Bacteria</taxon>
        <taxon>Pseudomonadati</taxon>
        <taxon>Pseudomonadota</taxon>
        <taxon>Gammaproteobacteria</taxon>
        <taxon>Oceanospirillales</taxon>
        <taxon>Saccharospirillaceae</taxon>
        <taxon>Gynuella</taxon>
    </lineage>
</organism>
<dbReference type="RefSeq" id="WP_052830273.1">
    <property type="nucleotide sequence ID" value="NZ_CP007142.1"/>
</dbReference>
<dbReference type="PANTHER" id="PTHR36513:SF1">
    <property type="entry name" value="TRANSMEMBRANE PROTEIN"/>
    <property type="match status" value="1"/>
</dbReference>
<dbReference type="EMBL" id="CP007142">
    <property type="protein sequence ID" value="AJQ95041.1"/>
    <property type="molecule type" value="Genomic_DNA"/>
</dbReference>
<dbReference type="InterPro" id="IPR029058">
    <property type="entry name" value="AB_hydrolase_fold"/>
</dbReference>
<reference evidence="1 2" key="1">
    <citation type="submission" date="2014-01" db="EMBL/GenBank/DDBJ databases">
        <title>Full genme sequencing of cellulolytic bacterium Gynuella sunshinyii YC6258T gen. nov., sp. nov.</title>
        <authorList>
            <person name="Khan H."/>
            <person name="Chung E.J."/>
            <person name="Chung Y.R."/>
        </authorList>
    </citation>
    <scope>NUCLEOTIDE SEQUENCE [LARGE SCALE GENOMIC DNA]</scope>
    <source>
        <strain evidence="1 2">YC6258</strain>
    </source>
</reference>
<dbReference type="KEGG" id="gsn:YC6258_03003"/>
<proteinExistence type="predicted"/>
<dbReference type="InterPro" id="IPR010297">
    <property type="entry name" value="DUF900_hydrolase"/>
</dbReference>
<name>A0A0C5VL54_9GAMM</name>
<evidence type="ECO:0008006" key="3">
    <source>
        <dbReference type="Google" id="ProtNLM"/>
    </source>
</evidence>
<dbReference type="PANTHER" id="PTHR36513">
    <property type="entry name" value="ABC TRANSMEMBRANE TYPE-1 DOMAIN-CONTAINING PROTEIN"/>
    <property type="match status" value="1"/>
</dbReference>
<dbReference type="Gene3D" id="3.40.50.1820">
    <property type="entry name" value="alpha/beta hydrolase"/>
    <property type="match status" value="1"/>
</dbReference>
<dbReference type="Proteomes" id="UP000032266">
    <property type="component" value="Chromosome"/>
</dbReference>
<evidence type="ECO:0000313" key="2">
    <source>
        <dbReference type="Proteomes" id="UP000032266"/>
    </source>
</evidence>
<dbReference type="AlphaFoldDB" id="A0A0C5VL54"/>